<dbReference type="FunFam" id="1.10.10.10:FF:000016">
    <property type="entry name" value="Forkhead box protein I1"/>
    <property type="match status" value="1"/>
</dbReference>
<dbReference type="PRINTS" id="PR00053">
    <property type="entry name" value="FORKHEAD"/>
</dbReference>
<evidence type="ECO:0000259" key="9">
    <source>
        <dbReference type="PROSITE" id="PS50039"/>
    </source>
</evidence>
<dbReference type="GO" id="GO:0010628">
    <property type="term" value="P:positive regulation of gene expression"/>
    <property type="evidence" value="ECO:0007669"/>
    <property type="project" value="EnsemblMetazoa"/>
</dbReference>
<feature type="region of interest" description="Disordered" evidence="8">
    <location>
        <begin position="277"/>
        <end position="317"/>
    </location>
</feature>
<dbReference type="EMBL" id="CH963847">
    <property type="protein sequence ID" value="EDW73366.1"/>
    <property type="molecule type" value="Genomic_DNA"/>
</dbReference>
<dbReference type="InterPro" id="IPR036388">
    <property type="entry name" value="WH-like_DNA-bd_sf"/>
</dbReference>
<feature type="compositionally biased region" description="Basic residues" evidence="8">
    <location>
        <begin position="200"/>
        <end position="210"/>
    </location>
</feature>
<dbReference type="SMART" id="SM00339">
    <property type="entry name" value="FH"/>
    <property type="match status" value="1"/>
</dbReference>
<feature type="region of interest" description="Disordered" evidence="8">
    <location>
        <begin position="196"/>
        <end position="236"/>
    </location>
</feature>
<dbReference type="SUPFAM" id="SSF46785">
    <property type="entry name" value="Winged helix' DNA-binding domain"/>
    <property type="match status" value="1"/>
</dbReference>
<dbReference type="InterPro" id="IPR050211">
    <property type="entry name" value="FOX_domain-containing"/>
</dbReference>
<accession>B4MLA8</accession>
<dbReference type="GO" id="GO:0000978">
    <property type="term" value="F:RNA polymerase II cis-regulatory region sequence-specific DNA binding"/>
    <property type="evidence" value="ECO:0007669"/>
    <property type="project" value="TreeGrafter"/>
</dbReference>
<dbReference type="InterPro" id="IPR030456">
    <property type="entry name" value="TF_fork_head_CS_2"/>
</dbReference>
<protein>
    <recommendedName>
        <fullName evidence="9">Fork-head domain-containing protein</fullName>
    </recommendedName>
</protein>
<name>B4MLA8_DROWI</name>
<dbReference type="PhylomeDB" id="B4MLA8"/>
<feature type="DNA-binding region" description="Fork-head" evidence="7">
    <location>
        <begin position="105"/>
        <end position="205"/>
    </location>
</feature>
<keyword evidence="3" id="KW-0805">Transcription regulation</keyword>
<feature type="region of interest" description="Disordered" evidence="8">
    <location>
        <begin position="380"/>
        <end position="399"/>
    </location>
</feature>
<dbReference type="OrthoDB" id="5954824at2759"/>
<evidence type="ECO:0000256" key="8">
    <source>
        <dbReference type="SAM" id="MobiDB-lite"/>
    </source>
</evidence>
<dbReference type="InterPro" id="IPR018122">
    <property type="entry name" value="TF_fork_head_CS_1"/>
</dbReference>
<evidence type="ECO:0000256" key="6">
    <source>
        <dbReference type="ARBA" id="ARBA00023242"/>
    </source>
</evidence>
<dbReference type="SMR" id="B4MLA8"/>
<dbReference type="HOGENOM" id="CLU_797590_0_0_1"/>
<keyword evidence="6 7" id="KW-0539">Nucleus</keyword>
<dbReference type="InParanoid" id="B4MLA8"/>
<dbReference type="PROSITE" id="PS00658">
    <property type="entry name" value="FORK_HEAD_2"/>
    <property type="match status" value="1"/>
</dbReference>
<evidence type="ECO:0000256" key="2">
    <source>
        <dbReference type="ARBA" id="ARBA00022473"/>
    </source>
</evidence>
<feature type="compositionally biased region" description="Low complexity" evidence="8">
    <location>
        <begin position="294"/>
        <end position="317"/>
    </location>
</feature>
<dbReference type="PANTHER" id="PTHR11829:SF388">
    <property type="entry name" value="FORK HEAD DOMAIN-CONTAINING PROTEIN L1-RELATED"/>
    <property type="match status" value="1"/>
</dbReference>
<dbReference type="GO" id="GO:0030154">
    <property type="term" value="P:cell differentiation"/>
    <property type="evidence" value="ECO:0007669"/>
    <property type="project" value="TreeGrafter"/>
</dbReference>
<evidence type="ECO:0000256" key="4">
    <source>
        <dbReference type="ARBA" id="ARBA00023125"/>
    </source>
</evidence>
<dbReference type="STRING" id="7260.B4MLA8"/>
<keyword evidence="4 7" id="KW-0238">DNA-binding</keyword>
<reference evidence="10 11" key="1">
    <citation type="journal article" date="2007" name="Nature">
        <title>Evolution of genes and genomes on the Drosophila phylogeny.</title>
        <authorList>
            <consortium name="Drosophila 12 Genomes Consortium"/>
            <person name="Clark A.G."/>
            <person name="Eisen M.B."/>
            <person name="Smith D.R."/>
            <person name="Bergman C.M."/>
            <person name="Oliver B."/>
            <person name="Markow T.A."/>
            <person name="Kaufman T.C."/>
            <person name="Kellis M."/>
            <person name="Gelbart W."/>
            <person name="Iyer V.N."/>
            <person name="Pollard D.A."/>
            <person name="Sackton T.B."/>
            <person name="Larracuente A.M."/>
            <person name="Singh N.D."/>
            <person name="Abad J.P."/>
            <person name="Abt D.N."/>
            <person name="Adryan B."/>
            <person name="Aguade M."/>
            <person name="Akashi H."/>
            <person name="Anderson W.W."/>
            <person name="Aquadro C.F."/>
            <person name="Ardell D.H."/>
            <person name="Arguello R."/>
            <person name="Artieri C.G."/>
            <person name="Barbash D.A."/>
            <person name="Barker D."/>
            <person name="Barsanti P."/>
            <person name="Batterham P."/>
            <person name="Batzoglou S."/>
            <person name="Begun D."/>
            <person name="Bhutkar A."/>
            <person name="Blanco E."/>
            <person name="Bosak S.A."/>
            <person name="Bradley R.K."/>
            <person name="Brand A.D."/>
            <person name="Brent M.R."/>
            <person name="Brooks A.N."/>
            <person name="Brown R.H."/>
            <person name="Butlin R.K."/>
            <person name="Caggese C."/>
            <person name="Calvi B.R."/>
            <person name="Bernardo de Carvalho A."/>
            <person name="Caspi A."/>
            <person name="Castrezana S."/>
            <person name="Celniker S.E."/>
            <person name="Chang J.L."/>
            <person name="Chapple C."/>
            <person name="Chatterji S."/>
            <person name="Chinwalla A."/>
            <person name="Civetta A."/>
            <person name="Clifton S.W."/>
            <person name="Comeron J.M."/>
            <person name="Costello J.C."/>
            <person name="Coyne J.A."/>
            <person name="Daub J."/>
            <person name="David R.G."/>
            <person name="Delcher A.L."/>
            <person name="Delehaunty K."/>
            <person name="Do C.B."/>
            <person name="Ebling H."/>
            <person name="Edwards K."/>
            <person name="Eickbush T."/>
            <person name="Evans J.D."/>
            <person name="Filipski A."/>
            <person name="Findeiss S."/>
            <person name="Freyhult E."/>
            <person name="Fulton L."/>
            <person name="Fulton R."/>
            <person name="Garcia A.C."/>
            <person name="Gardiner A."/>
            <person name="Garfield D.A."/>
            <person name="Garvin B.E."/>
            <person name="Gibson G."/>
            <person name="Gilbert D."/>
            <person name="Gnerre S."/>
            <person name="Godfrey J."/>
            <person name="Good R."/>
            <person name="Gotea V."/>
            <person name="Gravely B."/>
            <person name="Greenberg A.J."/>
            <person name="Griffiths-Jones S."/>
            <person name="Gross S."/>
            <person name="Guigo R."/>
            <person name="Gustafson E.A."/>
            <person name="Haerty W."/>
            <person name="Hahn M.W."/>
            <person name="Halligan D.L."/>
            <person name="Halpern A.L."/>
            <person name="Halter G.M."/>
            <person name="Han M.V."/>
            <person name="Heger A."/>
            <person name="Hillier L."/>
            <person name="Hinrichs A.S."/>
            <person name="Holmes I."/>
            <person name="Hoskins R.A."/>
            <person name="Hubisz M.J."/>
            <person name="Hultmark D."/>
            <person name="Huntley M.A."/>
            <person name="Jaffe D.B."/>
            <person name="Jagadeeshan S."/>
            <person name="Jeck W.R."/>
            <person name="Johnson J."/>
            <person name="Jones C.D."/>
            <person name="Jordan W.C."/>
            <person name="Karpen G.H."/>
            <person name="Kataoka E."/>
            <person name="Keightley P.D."/>
            <person name="Kheradpour P."/>
            <person name="Kirkness E.F."/>
            <person name="Koerich L.B."/>
            <person name="Kristiansen K."/>
            <person name="Kudrna D."/>
            <person name="Kulathinal R.J."/>
            <person name="Kumar S."/>
            <person name="Kwok R."/>
            <person name="Lander E."/>
            <person name="Langley C.H."/>
            <person name="Lapoint R."/>
            <person name="Lazzaro B.P."/>
            <person name="Lee S.J."/>
            <person name="Levesque L."/>
            <person name="Li R."/>
            <person name="Lin C.F."/>
            <person name="Lin M.F."/>
            <person name="Lindblad-Toh K."/>
            <person name="Llopart A."/>
            <person name="Long M."/>
            <person name="Low L."/>
            <person name="Lozovsky E."/>
            <person name="Lu J."/>
            <person name="Luo M."/>
            <person name="Machado C.A."/>
            <person name="Makalowski W."/>
            <person name="Marzo M."/>
            <person name="Matsuda M."/>
            <person name="Matzkin L."/>
            <person name="McAllister B."/>
            <person name="McBride C.S."/>
            <person name="McKernan B."/>
            <person name="McKernan K."/>
            <person name="Mendez-Lago M."/>
            <person name="Minx P."/>
            <person name="Mollenhauer M.U."/>
            <person name="Montooth K."/>
            <person name="Mount S.M."/>
            <person name="Mu X."/>
            <person name="Myers E."/>
            <person name="Negre B."/>
            <person name="Newfeld S."/>
            <person name="Nielsen R."/>
            <person name="Noor M.A."/>
            <person name="O'Grady P."/>
            <person name="Pachter L."/>
            <person name="Papaceit M."/>
            <person name="Parisi M.J."/>
            <person name="Parisi M."/>
            <person name="Parts L."/>
            <person name="Pedersen J.S."/>
            <person name="Pesole G."/>
            <person name="Phillippy A.M."/>
            <person name="Ponting C.P."/>
            <person name="Pop M."/>
            <person name="Porcelli D."/>
            <person name="Powell J.R."/>
            <person name="Prohaska S."/>
            <person name="Pruitt K."/>
            <person name="Puig M."/>
            <person name="Quesneville H."/>
            <person name="Ram K.R."/>
            <person name="Rand D."/>
            <person name="Rasmussen M.D."/>
            <person name="Reed L.K."/>
            <person name="Reenan R."/>
            <person name="Reily A."/>
            <person name="Remington K.A."/>
            <person name="Rieger T.T."/>
            <person name="Ritchie M.G."/>
            <person name="Robin C."/>
            <person name="Rogers Y.H."/>
            <person name="Rohde C."/>
            <person name="Rozas J."/>
            <person name="Rubenfield M.J."/>
            <person name="Ruiz A."/>
            <person name="Russo S."/>
            <person name="Salzberg S.L."/>
            <person name="Sanchez-Gracia A."/>
            <person name="Saranga D.J."/>
            <person name="Sato H."/>
            <person name="Schaeffer S.W."/>
            <person name="Schatz M.C."/>
            <person name="Schlenke T."/>
            <person name="Schwartz R."/>
            <person name="Segarra C."/>
            <person name="Singh R.S."/>
            <person name="Sirot L."/>
            <person name="Sirota M."/>
            <person name="Sisneros N.B."/>
            <person name="Smith C.D."/>
            <person name="Smith T.F."/>
            <person name="Spieth J."/>
            <person name="Stage D.E."/>
            <person name="Stark A."/>
            <person name="Stephan W."/>
            <person name="Strausberg R.L."/>
            <person name="Strempel S."/>
            <person name="Sturgill D."/>
            <person name="Sutton G."/>
            <person name="Sutton G.G."/>
            <person name="Tao W."/>
            <person name="Teichmann S."/>
            <person name="Tobari Y.N."/>
            <person name="Tomimura Y."/>
            <person name="Tsolas J.M."/>
            <person name="Valente V.L."/>
            <person name="Venter E."/>
            <person name="Venter J.C."/>
            <person name="Vicario S."/>
            <person name="Vieira F.G."/>
            <person name="Vilella A.J."/>
            <person name="Villasante A."/>
            <person name="Walenz B."/>
            <person name="Wang J."/>
            <person name="Wasserman M."/>
            <person name="Watts T."/>
            <person name="Wilson D."/>
            <person name="Wilson R.K."/>
            <person name="Wing R.A."/>
            <person name="Wolfner M.F."/>
            <person name="Wong A."/>
            <person name="Wong G.K."/>
            <person name="Wu C.I."/>
            <person name="Wu G."/>
            <person name="Yamamoto D."/>
            <person name="Yang H.P."/>
            <person name="Yang S.P."/>
            <person name="Yorke J.A."/>
            <person name="Yoshida K."/>
            <person name="Zdobnov E."/>
            <person name="Zhang P."/>
            <person name="Zhang Y."/>
            <person name="Zimin A.V."/>
            <person name="Baldwin J."/>
            <person name="Abdouelleil A."/>
            <person name="Abdulkadir J."/>
            <person name="Abebe A."/>
            <person name="Abera B."/>
            <person name="Abreu J."/>
            <person name="Acer S.C."/>
            <person name="Aftuck L."/>
            <person name="Alexander A."/>
            <person name="An P."/>
            <person name="Anderson E."/>
            <person name="Anderson S."/>
            <person name="Arachi H."/>
            <person name="Azer M."/>
            <person name="Bachantsang P."/>
            <person name="Barry A."/>
            <person name="Bayul T."/>
            <person name="Berlin A."/>
            <person name="Bessette D."/>
            <person name="Bloom T."/>
            <person name="Blye J."/>
            <person name="Boguslavskiy L."/>
            <person name="Bonnet C."/>
            <person name="Boukhgalter B."/>
            <person name="Bourzgui I."/>
            <person name="Brown A."/>
            <person name="Cahill P."/>
            <person name="Channer S."/>
            <person name="Cheshatsang Y."/>
            <person name="Chuda L."/>
            <person name="Citroen M."/>
            <person name="Collymore A."/>
            <person name="Cooke P."/>
            <person name="Costello M."/>
            <person name="D'Aco K."/>
            <person name="Daza R."/>
            <person name="De Haan G."/>
            <person name="DeGray S."/>
            <person name="DeMaso C."/>
            <person name="Dhargay N."/>
            <person name="Dooley K."/>
            <person name="Dooley E."/>
            <person name="Doricent M."/>
            <person name="Dorje P."/>
            <person name="Dorjee K."/>
            <person name="Dupes A."/>
            <person name="Elong R."/>
            <person name="Falk J."/>
            <person name="Farina A."/>
            <person name="Faro S."/>
            <person name="Ferguson D."/>
            <person name="Fisher S."/>
            <person name="Foley C.D."/>
            <person name="Franke A."/>
            <person name="Friedrich D."/>
            <person name="Gadbois L."/>
            <person name="Gearin G."/>
            <person name="Gearin C.R."/>
            <person name="Giannoukos G."/>
            <person name="Goode T."/>
            <person name="Graham J."/>
            <person name="Grandbois E."/>
            <person name="Grewal S."/>
            <person name="Gyaltsen K."/>
            <person name="Hafez N."/>
            <person name="Hagos B."/>
            <person name="Hall J."/>
            <person name="Henson C."/>
            <person name="Hollinger A."/>
            <person name="Honan T."/>
            <person name="Huard M.D."/>
            <person name="Hughes L."/>
            <person name="Hurhula B."/>
            <person name="Husby M.E."/>
            <person name="Kamat A."/>
            <person name="Kanga B."/>
            <person name="Kashin S."/>
            <person name="Khazanovich D."/>
            <person name="Kisner P."/>
            <person name="Lance K."/>
            <person name="Lara M."/>
            <person name="Lee W."/>
            <person name="Lennon N."/>
            <person name="Letendre F."/>
            <person name="LeVine R."/>
            <person name="Lipovsky A."/>
            <person name="Liu X."/>
            <person name="Liu J."/>
            <person name="Liu S."/>
            <person name="Lokyitsang T."/>
            <person name="Lokyitsang Y."/>
            <person name="Lubonja R."/>
            <person name="Lui A."/>
            <person name="MacDonald P."/>
            <person name="Magnisalis V."/>
            <person name="Maru K."/>
            <person name="Matthews C."/>
            <person name="McCusker W."/>
            <person name="McDonough S."/>
            <person name="Mehta T."/>
            <person name="Meldrim J."/>
            <person name="Meneus L."/>
            <person name="Mihai O."/>
            <person name="Mihalev A."/>
            <person name="Mihova T."/>
            <person name="Mittelman R."/>
            <person name="Mlenga V."/>
            <person name="Montmayeur A."/>
            <person name="Mulrain L."/>
            <person name="Navidi A."/>
            <person name="Naylor J."/>
            <person name="Negash T."/>
            <person name="Nguyen T."/>
            <person name="Nguyen N."/>
            <person name="Nicol R."/>
            <person name="Norbu C."/>
            <person name="Norbu N."/>
            <person name="Novod N."/>
            <person name="O'Neill B."/>
            <person name="Osman S."/>
            <person name="Markiewicz E."/>
            <person name="Oyono O.L."/>
            <person name="Patti C."/>
            <person name="Phunkhang P."/>
            <person name="Pierre F."/>
            <person name="Priest M."/>
            <person name="Raghuraman S."/>
            <person name="Rege F."/>
            <person name="Reyes R."/>
            <person name="Rise C."/>
            <person name="Rogov P."/>
            <person name="Ross K."/>
            <person name="Ryan E."/>
            <person name="Settipalli S."/>
            <person name="Shea T."/>
            <person name="Sherpa N."/>
            <person name="Shi L."/>
            <person name="Shih D."/>
            <person name="Sparrow T."/>
            <person name="Spaulding J."/>
            <person name="Stalker J."/>
            <person name="Stange-Thomann N."/>
            <person name="Stavropoulos S."/>
            <person name="Stone C."/>
            <person name="Strader C."/>
            <person name="Tesfaye S."/>
            <person name="Thomson T."/>
            <person name="Thoulutsang Y."/>
            <person name="Thoulutsang D."/>
            <person name="Topham K."/>
            <person name="Topping I."/>
            <person name="Tsamla T."/>
            <person name="Vassiliev H."/>
            <person name="Vo A."/>
            <person name="Wangchuk T."/>
            <person name="Wangdi T."/>
            <person name="Weiand M."/>
            <person name="Wilkinson J."/>
            <person name="Wilson A."/>
            <person name="Yadav S."/>
            <person name="Young G."/>
            <person name="Yu Q."/>
            <person name="Zembek L."/>
            <person name="Zhong D."/>
            <person name="Zimmer A."/>
            <person name="Zwirko Z."/>
            <person name="Jaffe D.B."/>
            <person name="Alvarez P."/>
            <person name="Brockman W."/>
            <person name="Butler J."/>
            <person name="Chin C."/>
            <person name="Gnerre S."/>
            <person name="Grabherr M."/>
            <person name="Kleber M."/>
            <person name="Mauceli E."/>
            <person name="MacCallum I."/>
        </authorList>
    </citation>
    <scope>NUCLEOTIDE SEQUENCE [LARGE SCALE GENOMIC DNA]</scope>
    <source>
        <strain evidence="11">Tucson 14030-0811.24</strain>
    </source>
</reference>
<dbReference type="FunCoup" id="B4MLA8">
    <property type="interactions" value="3"/>
</dbReference>
<organism evidence="10 11">
    <name type="scientific">Drosophila willistoni</name>
    <name type="common">Fruit fly</name>
    <dbReference type="NCBI Taxonomy" id="7260"/>
    <lineage>
        <taxon>Eukaryota</taxon>
        <taxon>Metazoa</taxon>
        <taxon>Ecdysozoa</taxon>
        <taxon>Arthropoda</taxon>
        <taxon>Hexapoda</taxon>
        <taxon>Insecta</taxon>
        <taxon>Pterygota</taxon>
        <taxon>Neoptera</taxon>
        <taxon>Endopterygota</taxon>
        <taxon>Diptera</taxon>
        <taxon>Brachycera</taxon>
        <taxon>Muscomorpha</taxon>
        <taxon>Ephydroidea</taxon>
        <taxon>Drosophilidae</taxon>
        <taxon>Drosophila</taxon>
        <taxon>Sophophora</taxon>
    </lineage>
</organism>
<feature type="compositionally biased region" description="Basic and acidic residues" evidence="8">
    <location>
        <begin position="278"/>
        <end position="293"/>
    </location>
</feature>
<dbReference type="OMA" id="SLFNNEP"/>
<dbReference type="Gene3D" id="1.10.10.10">
    <property type="entry name" value="Winged helix-like DNA-binding domain superfamily/Winged helix DNA-binding domain"/>
    <property type="match status" value="1"/>
</dbReference>
<evidence type="ECO:0000313" key="10">
    <source>
        <dbReference type="EMBL" id="EDW73366.1"/>
    </source>
</evidence>
<dbReference type="Pfam" id="PF00250">
    <property type="entry name" value="Forkhead"/>
    <property type="match status" value="1"/>
</dbReference>
<gene>
    <name evidence="10" type="primary">Dwil\GK17509</name>
    <name evidence="10" type="ORF">Dwil_GK17509</name>
</gene>
<keyword evidence="5" id="KW-0804">Transcription</keyword>
<dbReference type="PROSITE" id="PS00657">
    <property type="entry name" value="FORK_HEAD_1"/>
    <property type="match status" value="1"/>
</dbReference>
<dbReference type="KEGG" id="dwi:6639089"/>
<dbReference type="PANTHER" id="PTHR11829">
    <property type="entry name" value="FORKHEAD BOX PROTEIN"/>
    <property type="match status" value="1"/>
</dbReference>
<dbReference type="InterPro" id="IPR036390">
    <property type="entry name" value="WH_DNA-bd_sf"/>
</dbReference>
<dbReference type="InterPro" id="IPR001766">
    <property type="entry name" value="Fork_head_dom"/>
</dbReference>
<dbReference type="GO" id="GO:0005634">
    <property type="term" value="C:nucleus"/>
    <property type="evidence" value="ECO:0007669"/>
    <property type="project" value="UniProtKB-SubCell"/>
</dbReference>
<dbReference type="AlphaFoldDB" id="B4MLA8"/>
<dbReference type="GO" id="GO:0000981">
    <property type="term" value="F:DNA-binding transcription factor activity, RNA polymerase II-specific"/>
    <property type="evidence" value="ECO:0007669"/>
    <property type="project" value="TreeGrafter"/>
</dbReference>
<dbReference type="PROSITE" id="PS50039">
    <property type="entry name" value="FORK_HEAD_3"/>
    <property type="match status" value="1"/>
</dbReference>
<sequence>MLPSSCYTNVSTLTTSDNEELVNTLLASPELLRQAANGSGNGNTVNPLATNTAGIGLADNLMQCNGAFPSAFYYQGLGMDSFLALHNNIWTLPISFLHNSHRPEKPPFSYIALIAMAISSAPNQRLTLSGIYKFIMDKFPYYRENKQGWQNSIRHNLSLNDCFVKVARDKNTIDDNDSAGKGSYWMLDSSASDMFEQGNYRRRRTRRQRHSANSNRYDRETGRDVGSGNDGEVRSPSESLADFDLFCNERPNYSDRITDLHRQYLSVSFGFNNLFNNETRRMPRDSSDMRDSSSAESPSSSSGKTITTTGAAAATSAASSTMESASLYDELHSPSAFTPPPLHHRRDPANFVGVGLAPVVLSDAFKGLQDFLVDASETRPIAPASSSSPNSSATSNNRTKTTLFTIENIIGKQ</sequence>
<evidence type="ECO:0000256" key="5">
    <source>
        <dbReference type="ARBA" id="ARBA00023163"/>
    </source>
</evidence>
<keyword evidence="11" id="KW-1185">Reference proteome</keyword>
<dbReference type="eggNOG" id="KOG2294">
    <property type="taxonomic scope" value="Eukaryota"/>
</dbReference>
<evidence type="ECO:0000313" key="11">
    <source>
        <dbReference type="Proteomes" id="UP000007798"/>
    </source>
</evidence>
<evidence type="ECO:0000256" key="1">
    <source>
        <dbReference type="ARBA" id="ARBA00004123"/>
    </source>
</evidence>
<dbReference type="GO" id="GO:0009653">
    <property type="term" value="P:anatomical structure morphogenesis"/>
    <property type="evidence" value="ECO:0007669"/>
    <property type="project" value="TreeGrafter"/>
</dbReference>
<evidence type="ECO:0000256" key="7">
    <source>
        <dbReference type="PROSITE-ProRule" id="PRU00089"/>
    </source>
</evidence>
<feature type="domain" description="Fork-head" evidence="9">
    <location>
        <begin position="105"/>
        <end position="205"/>
    </location>
</feature>
<keyword evidence="2" id="KW-0217">Developmental protein</keyword>
<proteinExistence type="predicted"/>
<evidence type="ECO:0000256" key="3">
    <source>
        <dbReference type="ARBA" id="ARBA00023015"/>
    </source>
</evidence>
<dbReference type="Proteomes" id="UP000007798">
    <property type="component" value="Unassembled WGS sequence"/>
</dbReference>
<comment type="subcellular location">
    <subcellularLocation>
        <location evidence="1 7">Nucleus</location>
    </subcellularLocation>
</comment>